<comment type="caution">
    <text evidence="1">The sequence shown here is derived from an EMBL/GenBank/DDBJ whole genome shotgun (WGS) entry which is preliminary data.</text>
</comment>
<reference evidence="1" key="1">
    <citation type="submission" date="2023-10" db="EMBL/GenBank/DDBJ databases">
        <title>Genome assembly of Pristionchus species.</title>
        <authorList>
            <person name="Yoshida K."/>
            <person name="Sommer R.J."/>
        </authorList>
    </citation>
    <scope>NUCLEOTIDE SEQUENCE</scope>
    <source>
        <strain evidence="1">RS0144</strain>
    </source>
</reference>
<dbReference type="AlphaFoldDB" id="A0AAV5SX50"/>
<dbReference type="Proteomes" id="UP001432027">
    <property type="component" value="Unassembled WGS sequence"/>
</dbReference>
<sequence length="205" mass="23267">LAEYLSDIDNMRWFESELTLCLRWAAMGALSKLTETGQVDEIDSRGIKFAAVTSAYLELWIDCFGECNQRTTMDTQHEADDRLEDIIGAVVEAKIAEFFTTPLKKFIECIFSEHFECGVSKGHQVLLDADIAKTARHLRRGSRNTWLDSLQRIQLVTTVHTAIAHLFQEMHDAIEGKLACRSIDGLTRLCLSHRLPMPFDPCFSI</sequence>
<feature type="non-terminal residue" evidence="1">
    <location>
        <position position="205"/>
    </location>
</feature>
<evidence type="ECO:0000313" key="2">
    <source>
        <dbReference type="Proteomes" id="UP001432027"/>
    </source>
</evidence>
<gene>
    <name evidence="1" type="ORF">PENTCL1PPCAC_9527</name>
</gene>
<name>A0AAV5SX50_9BILA</name>
<keyword evidence="2" id="KW-1185">Reference proteome</keyword>
<proteinExistence type="predicted"/>
<dbReference type="EMBL" id="BTSX01000003">
    <property type="protein sequence ID" value="GMS87352.1"/>
    <property type="molecule type" value="Genomic_DNA"/>
</dbReference>
<protein>
    <submittedName>
        <fullName evidence="1">Uncharacterized protein</fullName>
    </submittedName>
</protein>
<feature type="non-terminal residue" evidence="1">
    <location>
        <position position="1"/>
    </location>
</feature>
<evidence type="ECO:0000313" key="1">
    <source>
        <dbReference type="EMBL" id="GMS87352.1"/>
    </source>
</evidence>
<accession>A0AAV5SX50</accession>
<organism evidence="1 2">
    <name type="scientific">Pristionchus entomophagus</name>
    <dbReference type="NCBI Taxonomy" id="358040"/>
    <lineage>
        <taxon>Eukaryota</taxon>
        <taxon>Metazoa</taxon>
        <taxon>Ecdysozoa</taxon>
        <taxon>Nematoda</taxon>
        <taxon>Chromadorea</taxon>
        <taxon>Rhabditida</taxon>
        <taxon>Rhabditina</taxon>
        <taxon>Diplogasteromorpha</taxon>
        <taxon>Diplogasteroidea</taxon>
        <taxon>Neodiplogasteridae</taxon>
        <taxon>Pristionchus</taxon>
    </lineage>
</organism>